<keyword evidence="2" id="KW-1185">Reference proteome</keyword>
<dbReference type="SMART" id="SM00256">
    <property type="entry name" value="FBOX"/>
    <property type="match status" value="1"/>
</dbReference>
<evidence type="ECO:0000313" key="3">
    <source>
        <dbReference type="RefSeq" id="XP_026279702.1"/>
    </source>
</evidence>
<organism evidence="2 3">
    <name type="scientific">Frankliniella occidentalis</name>
    <name type="common">Western flower thrips</name>
    <name type="synonym">Euthrips occidentalis</name>
    <dbReference type="NCBI Taxonomy" id="133901"/>
    <lineage>
        <taxon>Eukaryota</taxon>
        <taxon>Metazoa</taxon>
        <taxon>Ecdysozoa</taxon>
        <taxon>Arthropoda</taxon>
        <taxon>Hexapoda</taxon>
        <taxon>Insecta</taxon>
        <taxon>Pterygota</taxon>
        <taxon>Neoptera</taxon>
        <taxon>Paraneoptera</taxon>
        <taxon>Thysanoptera</taxon>
        <taxon>Terebrantia</taxon>
        <taxon>Thripoidea</taxon>
        <taxon>Thripidae</taxon>
        <taxon>Frankliniella</taxon>
    </lineage>
</organism>
<evidence type="ECO:0000313" key="2">
    <source>
        <dbReference type="Proteomes" id="UP000504606"/>
    </source>
</evidence>
<gene>
    <name evidence="3" type="primary">LOC113207377</name>
</gene>
<evidence type="ECO:0000259" key="1">
    <source>
        <dbReference type="PROSITE" id="PS50181"/>
    </source>
</evidence>
<dbReference type="Gene3D" id="3.80.10.10">
    <property type="entry name" value="Ribonuclease Inhibitor"/>
    <property type="match status" value="1"/>
</dbReference>
<dbReference type="GeneID" id="113207377"/>
<dbReference type="AlphaFoldDB" id="A0A6J1SFB8"/>
<accession>A0A6J1SFB8</accession>
<dbReference type="Pfam" id="PF12937">
    <property type="entry name" value="F-box-like"/>
    <property type="match status" value="1"/>
</dbReference>
<dbReference type="PROSITE" id="PS50181">
    <property type="entry name" value="FBOX"/>
    <property type="match status" value="1"/>
</dbReference>
<dbReference type="Proteomes" id="UP000504606">
    <property type="component" value="Unplaced"/>
</dbReference>
<proteinExistence type="predicted"/>
<dbReference type="KEGG" id="foc:113207377"/>
<dbReference type="InterPro" id="IPR032675">
    <property type="entry name" value="LRR_dom_sf"/>
</dbReference>
<dbReference type="OrthoDB" id="10257471at2759"/>
<feature type="domain" description="F-box" evidence="1">
    <location>
        <begin position="1"/>
        <end position="44"/>
    </location>
</feature>
<dbReference type="InterPro" id="IPR036047">
    <property type="entry name" value="F-box-like_dom_sf"/>
</dbReference>
<protein>
    <submittedName>
        <fullName evidence="3">Uncharacterized protein LOC113207377</fullName>
    </submittedName>
</protein>
<sequence>MDLLPDDVLVQVMSLLSLPEVFQLRLVCSRFAALALHRDVWRLRGVGDASDLFDADPWSCRALRLAPCLDSVRVSLSASCPECHQLFTAPCAARSLTITAVGGEGALLAARLIAHQRGLGRLREIDIHLVSRVSSSNADREASKAHASTLFETLASTPGLRVLSIGGCDDYHVPAEPAGPVLASLRRLACQLTPAVPRVLDSLLAGHAATLREVSLSSYCFPSWSSSSSTALLLAGLPLLAVLKCPMLPGMDALVACASLRKVILLLDGNQAAPEEAVSSSVRGVVEAAAAFFRRAHQLRAVHVHGSSDLTNAVEVVSALASSGRSCVEALCIDNNLSQNSELMLALLGALQSLCTPGRSHNLRLCINVLWGAEAGRSLLAAATANPNPEPHVRVSEGPKCLDDHECLAYV</sequence>
<dbReference type="InterPro" id="IPR001810">
    <property type="entry name" value="F-box_dom"/>
</dbReference>
<reference evidence="3" key="1">
    <citation type="submission" date="2025-08" db="UniProtKB">
        <authorList>
            <consortium name="RefSeq"/>
        </authorList>
    </citation>
    <scope>IDENTIFICATION</scope>
    <source>
        <tissue evidence="3">Whole organism</tissue>
    </source>
</reference>
<name>A0A6J1SFB8_FRAOC</name>
<dbReference type="RefSeq" id="XP_026279702.1">
    <property type="nucleotide sequence ID" value="XM_026423917.2"/>
</dbReference>
<dbReference type="SUPFAM" id="SSF81383">
    <property type="entry name" value="F-box domain"/>
    <property type="match status" value="1"/>
</dbReference>